<dbReference type="EnsemblPlants" id="OB01G48200.1">
    <property type="protein sequence ID" value="OB01G48200.1"/>
    <property type="gene ID" value="OB01G48200"/>
</dbReference>
<evidence type="ECO:0000313" key="3">
    <source>
        <dbReference type="Proteomes" id="UP000006038"/>
    </source>
</evidence>
<name>J3L6G4_ORYBR</name>
<sequence length="57" mass="6723">MILFNQLSGERVPTKTLSLRQPSPMHTKVKRIIHKIKKNKSRQEKSLKIMKQPNIEN</sequence>
<keyword evidence="3" id="KW-1185">Reference proteome</keyword>
<dbReference type="HOGENOM" id="CLU_2999658_0_0_1"/>
<reference evidence="2" key="2">
    <citation type="submission" date="2013-04" db="UniProtKB">
        <authorList>
            <consortium name="EnsemblPlants"/>
        </authorList>
    </citation>
    <scope>IDENTIFICATION</scope>
</reference>
<protein>
    <submittedName>
        <fullName evidence="2">Uncharacterized protein</fullName>
    </submittedName>
</protein>
<accession>J3L6G4</accession>
<proteinExistence type="predicted"/>
<dbReference type="Proteomes" id="UP000006038">
    <property type="component" value="Chromosome 1"/>
</dbReference>
<dbReference type="AlphaFoldDB" id="J3L6G4"/>
<evidence type="ECO:0000256" key="1">
    <source>
        <dbReference type="SAM" id="MobiDB-lite"/>
    </source>
</evidence>
<evidence type="ECO:0000313" key="2">
    <source>
        <dbReference type="EnsemblPlants" id="OB01G48200.1"/>
    </source>
</evidence>
<reference evidence="2" key="1">
    <citation type="journal article" date="2013" name="Nat. Commun.">
        <title>Whole-genome sequencing of Oryza brachyantha reveals mechanisms underlying Oryza genome evolution.</title>
        <authorList>
            <person name="Chen J."/>
            <person name="Huang Q."/>
            <person name="Gao D."/>
            <person name="Wang J."/>
            <person name="Lang Y."/>
            <person name="Liu T."/>
            <person name="Li B."/>
            <person name="Bai Z."/>
            <person name="Luis Goicoechea J."/>
            <person name="Liang C."/>
            <person name="Chen C."/>
            <person name="Zhang W."/>
            <person name="Sun S."/>
            <person name="Liao Y."/>
            <person name="Zhang X."/>
            <person name="Yang L."/>
            <person name="Song C."/>
            <person name="Wang M."/>
            <person name="Shi J."/>
            <person name="Liu G."/>
            <person name="Liu J."/>
            <person name="Zhou H."/>
            <person name="Zhou W."/>
            <person name="Yu Q."/>
            <person name="An N."/>
            <person name="Chen Y."/>
            <person name="Cai Q."/>
            <person name="Wang B."/>
            <person name="Liu B."/>
            <person name="Min J."/>
            <person name="Huang Y."/>
            <person name="Wu H."/>
            <person name="Li Z."/>
            <person name="Zhang Y."/>
            <person name="Yin Y."/>
            <person name="Song W."/>
            <person name="Jiang J."/>
            <person name="Jackson S.A."/>
            <person name="Wing R.A."/>
            <person name="Wang J."/>
            <person name="Chen M."/>
        </authorList>
    </citation>
    <scope>NUCLEOTIDE SEQUENCE [LARGE SCALE GENOMIC DNA]</scope>
    <source>
        <strain evidence="2">cv. IRGC 101232</strain>
    </source>
</reference>
<feature type="region of interest" description="Disordered" evidence="1">
    <location>
        <begin position="37"/>
        <end position="57"/>
    </location>
</feature>
<dbReference type="Gramene" id="OB01G48200.1">
    <property type="protein sequence ID" value="OB01G48200.1"/>
    <property type="gene ID" value="OB01G48200"/>
</dbReference>
<organism evidence="2">
    <name type="scientific">Oryza brachyantha</name>
    <name type="common">malo sina</name>
    <dbReference type="NCBI Taxonomy" id="4533"/>
    <lineage>
        <taxon>Eukaryota</taxon>
        <taxon>Viridiplantae</taxon>
        <taxon>Streptophyta</taxon>
        <taxon>Embryophyta</taxon>
        <taxon>Tracheophyta</taxon>
        <taxon>Spermatophyta</taxon>
        <taxon>Magnoliopsida</taxon>
        <taxon>Liliopsida</taxon>
        <taxon>Poales</taxon>
        <taxon>Poaceae</taxon>
        <taxon>BOP clade</taxon>
        <taxon>Oryzoideae</taxon>
        <taxon>Oryzeae</taxon>
        <taxon>Oryzinae</taxon>
        <taxon>Oryza</taxon>
    </lineage>
</organism>